<proteinExistence type="predicted"/>
<organism evidence="1 2">
    <name type="scientific">Cellvibrio zantedeschiae</name>
    <dbReference type="NCBI Taxonomy" id="1237077"/>
    <lineage>
        <taxon>Bacteria</taxon>
        <taxon>Pseudomonadati</taxon>
        <taxon>Pseudomonadota</taxon>
        <taxon>Gammaproteobacteria</taxon>
        <taxon>Cellvibrionales</taxon>
        <taxon>Cellvibrionaceae</taxon>
        <taxon>Cellvibrio</taxon>
    </lineage>
</organism>
<gene>
    <name evidence="1" type="ORF">GCM10011613_25560</name>
</gene>
<evidence type="ECO:0000313" key="1">
    <source>
        <dbReference type="EMBL" id="GGY79578.1"/>
    </source>
</evidence>
<dbReference type="Pfam" id="PF12101">
    <property type="entry name" value="DUF3577"/>
    <property type="match status" value="1"/>
</dbReference>
<accession>A0ABQ3B924</accession>
<evidence type="ECO:0000313" key="2">
    <source>
        <dbReference type="Proteomes" id="UP000619761"/>
    </source>
</evidence>
<dbReference type="RefSeq" id="WP_189419182.1">
    <property type="nucleotide sequence ID" value="NZ_BMYZ01000002.1"/>
</dbReference>
<dbReference type="InterPro" id="IPR021960">
    <property type="entry name" value="DUF3577"/>
</dbReference>
<reference evidence="2" key="1">
    <citation type="journal article" date="2019" name="Int. J. Syst. Evol. Microbiol.">
        <title>The Global Catalogue of Microorganisms (GCM) 10K type strain sequencing project: providing services to taxonomists for standard genome sequencing and annotation.</title>
        <authorList>
            <consortium name="The Broad Institute Genomics Platform"/>
            <consortium name="The Broad Institute Genome Sequencing Center for Infectious Disease"/>
            <person name="Wu L."/>
            <person name="Ma J."/>
        </authorList>
    </citation>
    <scope>NUCLEOTIDE SEQUENCE [LARGE SCALE GENOMIC DNA]</scope>
    <source>
        <strain evidence="2">KCTC 32239</strain>
    </source>
</reference>
<sequence length="271" mass="30616">MISNSKAQSAPINYFNAHTEGLGYLDSLELVNPKSGQDFAPFWSANFCMLEGNPLNPDKTFISLKIPCEKALNELLPFVEHINDPDTKVFVGLRLADYRAKPFVYGPESQTPGKLGVNYSAKLINILHLKVGDQTMKLKRNEKATTTDFGVHAQGSARNAQLAQEPTSQAPNNRPFVVQLSQTEPNFEITKERLKGEGYRWARDLTAWVLPSVRLDKSHPDFQAKVAELKSLGYRWNKAATAWEFEFNKPQGAFRSTNQQFAQQRTYQQPH</sequence>
<name>A0ABQ3B924_9GAMM</name>
<comment type="caution">
    <text evidence="1">The sequence shown here is derived from an EMBL/GenBank/DDBJ whole genome shotgun (WGS) entry which is preliminary data.</text>
</comment>
<protein>
    <submittedName>
        <fullName evidence="1">Uncharacterized protein</fullName>
    </submittedName>
</protein>
<keyword evidence="2" id="KW-1185">Reference proteome</keyword>
<dbReference type="EMBL" id="BMYZ01000002">
    <property type="protein sequence ID" value="GGY79578.1"/>
    <property type="molecule type" value="Genomic_DNA"/>
</dbReference>
<dbReference type="Proteomes" id="UP000619761">
    <property type="component" value="Unassembled WGS sequence"/>
</dbReference>